<evidence type="ECO:0000313" key="3">
    <source>
        <dbReference type="Proteomes" id="UP000774617"/>
    </source>
</evidence>
<name>A0ABQ8FWG4_9PEZI</name>
<comment type="caution">
    <text evidence="2">The sequence shown here is derived from an EMBL/GenBank/DDBJ whole genome shotgun (WGS) entry which is preliminary data.</text>
</comment>
<dbReference type="Gene3D" id="2.60.40.640">
    <property type="match status" value="1"/>
</dbReference>
<evidence type="ECO:0000313" key="2">
    <source>
        <dbReference type="EMBL" id="KAH7031842.1"/>
    </source>
</evidence>
<evidence type="ECO:0000256" key="1">
    <source>
        <dbReference type="SAM" id="MobiDB-lite"/>
    </source>
</evidence>
<proteinExistence type="predicted"/>
<feature type="region of interest" description="Disordered" evidence="1">
    <location>
        <begin position="50"/>
        <end position="72"/>
    </location>
</feature>
<dbReference type="Proteomes" id="UP000774617">
    <property type="component" value="Unassembled WGS sequence"/>
</dbReference>
<organism evidence="2 3">
    <name type="scientific">Macrophomina phaseolina</name>
    <dbReference type="NCBI Taxonomy" id="35725"/>
    <lineage>
        <taxon>Eukaryota</taxon>
        <taxon>Fungi</taxon>
        <taxon>Dikarya</taxon>
        <taxon>Ascomycota</taxon>
        <taxon>Pezizomycotina</taxon>
        <taxon>Dothideomycetes</taxon>
        <taxon>Dothideomycetes incertae sedis</taxon>
        <taxon>Botryosphaeriales</taxon>
        <taxon>Botryosphaeriaceae</taxon>
        <taxon>Macrophomina</taxon>
    </lineage>
</organism>
<gene>
    <name evidence="2" type="ORF">B0J12DRAFT_313459</name>
</gene>
<accession>A0ABQ8FWG4</accession>
<sequence length="574" mass="64361">MQMHSPLLRICIRTAAPGALSCPAIAAVTDAPPAPLLPCPLAAAASLDAASPPPHPISSSAQLTSAHPPPPISPPPIHRIHHLFLMAHTPDFLLAASMRRMPHETLSISFSDPKLAYRPGELVEGNVLVDLKGQTIDYVHVFLVGTSEVAFTPDYHHHPDPSAEFPSERITTRSQLCQIKHILVLHTLGNRYGCCSFKLRIPRFTDTDSAWRSSLIPKEFAVTRHRLPPTCNQQSGYSSAKIKYMVVAQVPHTSPHLPLHRATEEIILNDGTSQDHPQQERFLKPVLRCLHRSRASHTSSLCLRLLCEKLLFNSLATGCHLRLTPSIFLPALLISGHHMRVTLAFKTEPRSWRDPYAPVIHLHYLRIVLKEETSILLRPSKVSMFQKLTGQHCRSAQTRATQYEIAESEFAKSLRLQGSPPVLHKLYPLDRDVLPDITSFIISRNHSISVQLRFTCHGQYIDSKQTLPIRVLQRHWEEDQVYSARSSRTPSRRPSRTSLRHLLAVEAAEEFMAKARLPRVREYSEDSMGIPVRTTPINFENNENLNPPPRGLWSAPGVLQLSASLQHPAHLRGT</sequence>
<dbReference type="EMBL" id="JAGTJR010000043">
    <property type="protein sequence ID" value="KAH7031842.1"/>
    <property type="molecule type" value="Genomic_DNA"/>
</dbReference>
<evidence type="ECO:0008006" key="4">
    <source>
        <dbReference type="Google" id="ProtNLM"/>
    </source>
</evidence>
<dbReference type="InterPro" id="IPR014752">
    <property type="entry name" value="Arrestin-like_C"/>
</dbReference>
<protein>
    <recommendedName>
        <fullName evidence="4">Arrestin-like N-terminal domain-containing protein</fullName>
    </recommendedName>
</protein>
<reference evidence="2 3" key="1">
    <citation type="journal article" date="2021" name="Nat. Commun.">
        <title>Genetic determinants of endophytism in the Arabidopsis root mycobiome.</title>
        <authorList>
            <person name="Mesny F."/>
            <person name="Miyauchi S."/>
            <person name="Thiergart T."/>
            <person name="Pickel B."/>
            <person name="Atanasova L."/>
            <person name="Karlsson M."/>
            <person name="Huettel B."/>
            <person name="Barry K.W."/>
            <person name="Haridas S."/>
            <person name="Chen C."/>
            <person name="Bauer D."/>
            <person name="Andreopoulos W."/>
            <person name="Pangilinan J."/>
            <person name="LaButti K."/>
            <person name="Riley R."/>
            <person name="Lipzen A."/>
            <person name="Clum A."/>
            <person name="Drula E."/>
            <person name="Henrissat B."/>
            <person name="Kohler A."/>
            <person name="Grigoriev I.V."/>
            <person name="Martin F.M."/>
            <person name="Hacquard S."/>
        </authorList>
    </citation>
    <scope>NUCLEOTIDE SEQUENCE [LARGE SCALE GENOMIC DNA]</scope>
    <source>
        <strain evidence="2 3">MPI-SDFR-AT-0080</strain>
    </source>
</reference>
<keyword evidence="3" id="KW-1185">Reference proteome</keyword>